<reference evidence="2" key="1">
    <citation type="submission" date="2020-06" db="EMBL/GenBank/DDBJ databases">
        <authorList>
            <consortium name="Wellcome Sanger Institute Data Sharing"/>
        </authorList>
    </citation>
    <scope>NUCLEOTIDE SEQUENCE [LARGE SCALE GENOMIC DNA]</scope>
</reference>
<keyword evidence="3" id="KW-1185">Reference proteome</keyword>
<reference evidence="2" key="3">
    <citation type="submission" date="2025-09" db="UniProtKB">
        <authorList>
            <consortium name="Ensembl"/>
        </authorList>
    </citation>
    <scope>IDENTIFICATION</scope>
</reference>
<dbReference type="PROSITE" id="PS50878">
    <property type="entry name" value="RT_POL"/>
    <property type="match status" value="1"/>
</dbReference>
<dbReference type="AlphaFoldDB" id="A0A8C5E548"/>
<dbReference type="Ensembl" id="ENSGWIT00000017341.1">
    <property type="protein sequence ID" value="ENSGWIP00000015701.1"/>
    <property type="gene ID" value="ENSGWIG00000008796.1"/>
</dbReference>
<dbReference type="Pfam" id="PF00078">
    <property type="entry name" value="RVT_1"/>
    <property type="match status" value="1"/>
</dbReference>
<dbReference type="CDD" id="cd01650">
    <property type="entry name" value="RT_nLTR_like"/>
    <property type="match status" value="1"/>
</dbReference>
<dbReference type="InterPro" id="IPR043502">
    <property type="entry name" value="DNA/RNA_pol_sf"/>
</dbReference>
<sequence>MQSGKAPGIDGLPVDFYKAFWPEMGRDLLRVLRDSLRTGRLALSCRRAVLTLLPKKGDLQDIKNWRPVSLLCSDYKLLSKVLATRLRKVMESVIHVDQTYCVPGRLISDNVTLIRDILDLSRALGFDLGLISLDQEKAFDRVEHLYLWRTLEAMGFGSGFIAMIRVLYGDIESVLKINGGLGAPFKVERGIRQGCSMSGMLYSLSLEPFLHRLRAQLSGVSLPGCMTNFKMSVYADDLIILVTTQRDIDVLNKTVCAFKKISSAKVNWLKSEAVAVGNASTRTLCLPGGLTWRSGGLKYLGVYLGDETFIAQNWTGVLEAVEGRLKKWKWILPRMSYRG</sequence>
<evidence type="ECO:0000313" key="3">
    <source>
        <dbReference type="Proteomes" id="UP000694680"/>
    </source>
</evidence>
<dbReference type="PANTHER" id="PTHR19446">
    <property type="entry name" value="REVERSE TRANSCRIPTASES"/>
    <property type="match status" value="1"/>
</dbReference>
<dbReference type="Proteomes" id="UP000694680">
    <property type="component" value="Chromosome 10"/>
</dbReference>
<reference evidence="2" key="2">
    <citation type="submission" date="2025-08" db="UniProtKB">
        <authorList>
            <consortium name="Ensembl"/>
        </authorList>
    </citation>
    <scope>IDENTIFICATION</scope>
</reference>
<accession>A0A8C5E548</accession>
<dbReference type="InterPro" id="IPR000477">
    <property type="entry name" value="RT_dom"/>
</dbReference>
<protein>
    <recommendedName>
        <fullName evidence="1">Reverse transcriptase domain-containing protein</fullName>
    </recommendedName>
</protein>
<proteinExistence type="predicted"/>
<organism evidence="2 3">
    <name type="scientific">Gouania willdenowi</name>
    <name type="common">Blunt-snouted clingfish</name>
    <name type="synonym">Lepadogaster willdenowi</name>
    <dbReference type="NCBI Taxonomy" id="441366"/>
    <lineage>
        <taxon>Eukaryota</taxon>
        <taxon>Metazoa</taxon>
        <taxon>Chordata</taxon>
        <taxon>Craniata</taxon>
        <taxon>Vertebrata</taxon>
        <taxon>Euteleostomi</taxon>
        <taxon>Actinopterygii</taxon>
        <taxon>Neopterygii</taxon>
        <taxon>Teleostei</taxon>
        <taxon>Neoteleostei</taxon>
        <taxon>Acanthomorphata</taxon>
        <taxon>Ovalentaria</taxon>
        <taxon>Blenniimorphae</taxon>
        <taxon>Blenniiformes</taxon>
        <taxon>Gobiesocoidei</taxon>
        <taxon>Gobiesocidae</taxon>
        <taxon>Gobiesocinae</taxon>
        <taxon>Gouania</taxon>
    </lineage>
</organism>
<dbReference type="SUPFAM" id="SSF56672">
    <property type="entry name" value="DNA/RNA polymerases"/>
    <property type="match status" value="1"/>
</dbReference>
<feature type="domain" description="Reverse transcriptase" evidence="1">
    <location>
        <begin position="34"/>
        <end position="304"/>
    </location>
</feature>
<name>A0A8C5E548_GOUWI</name>
<evidence type="ECO:0000259" key="1">
    <source>
        <dbReference type="PROSITE" id="PS50878"/>
    </source>
</evidence>
<evidence type="ECO:0000313" key="2">
    <source>
        <dbReference type="Ensembl" id="ENSGWIP00000015701.1"/>
    </source>
</evidence>